<sequence length="220" mass="22514">MPPKKATGTTTATATATTTTTTTKKTSTPADHPSYKDMIKDAILQLKERNGSSRQALKKYVLSNNKGIKESNFDTQFNAAIKRGVAAGDFIQPKGPSGPVKLQKKDAAKSTTKAAKATGEKPAKKPTVKKASAAKKAAAAKSASKPKAAAKPKTAAANSKKPRKTTAASTTEKPATALAKTKAGRVSKTSKPAAPAKKAPAPKKAAPKKKAAEAAAPAAE</sequence>
<comment type="subcellular location">
    <subcellularLocation>
        <location evidence="2">Chromosome</location>
    </subcellularLocation>
    <subcellularLocation>
        <location evidence="1 7">Nucleus</location>
    </subcellularLocation>
</comment>
<dbReference type="GO" id="GO:0030527">
    <property type="term" value="F:structural constituent of chromatin"/>
    <property type="evidence" value="ECO:0007669"/>
    <property type="project" value="InterPro"/>
</dbReference>
<keyword evidence="5 7" id="KW-0238">DNA-binding</keyword>
<dbReference type="GO" id="GO:0000786">
    <property type="term" value="C:nucleosome"/>
    <property type="evidence" value="ECO:0007669"/>
    <property type="project" value="InterPro"/>
</dbReference>
<evidence type="ECO:0000313" key="11">
    <source>
        <dbReference type="EMBL" id="KAF3205144.1"/>
    </source>
</evidence>
<name>A0A7C8Q7J8_ORBOL</name>
<dbReference type="EMBL" id="WIWS01000170">
    <property type="protein sequence ID" value="KAF3200432.1"/>
    <property type="molecule type" value="Genomic_DNA"/>
</dbReference>
<feature type="compositionally biased region" description="Low complexity" evidence="8">
    <location>
        <begin position="129"/>
        <end position="159"/>
    </location>
</feature>
<protein>
    <recommendedName>
        <fullName evidence="3">Histone H1</fullName>
    </recommendedName>
</protein>
<feature type="region of interest" description="Disordered" evidence="8">
    <location>
        <begin position="89"/>
        <end position="220"/>
    </location>
</feature>
<evidence type="ECO:0000256" key="5">
    <source>
        <dbReference type="ARBA" id="ARBA00023125"/>
    </source>
</evidence>
<reference evidence="12 13" key="1">
    <citation type="submission" date="2019-06" db="EMBL/GenBank/DDBJ databases">
        <authorList>
            <person name="Palmer J.M."/>
        </authorList>
    </citation>
    <scope>NUCLEOTIDE SEQUENCE [LARGE SCALE GENOMIC DNA]</scope>
    <source>
        <strain evidence="10 12">TWF106</strain>
        <strain evidence="11 13">TWF191</strain>
    </source>
</reference>
<proteinExistence type="inferred from homology"/>
<dbReference type="GO" id="GO:0045910">
    <property type="term" value="P:negative regulation of DNA recombination"/>
    <property type="evidence" value="ECO:0007669"/>
    <property type="project" value="TreeGrafter"/>
</dbReference>
<dbReference type="EMBL" id="WIPF01000137">
    <property type="protein sequence ID" value="KAF3205144.1"/>
    <property type="molecule type" value="Genomic_DNA"/>
</dbReference>
<dbReference type="PANTHER" id="PTHR11467:SF36">
    <property type="entry name" value="HISTONE 24-RELATED"/>
    <property type="match status" value="1"/>
</dbReference>
<dbReference type="GO" id="GO:0030261">
    <property type="term" value="P:chromosome condensation"/>
    <property type="evidence" value="ECO:0007669"/>
    <property type="project" value="TreeGrafter"/>
</dbReference>
<evidence type="ECO:0000256" key="2">
    <source>
        <dbReference type="ARBA" id="ARBA00004286"/>
    </source>
</evidence>
<dbReference type="PRINTS" id="PR00624">
    <property type="entry name" value="HISTONEH5"/>
</dbReference>
<keyword evidence="6 7" id="KW-0539">Nucleus</keyword>
<dbReference type="Proteomes" id="UP000483672">
    <property type="component" value="Unassembled WGS sequence"/>
</dbReference>
<dbReference type="CDD" id="cd00073">
    <property type="entry name" value="H15"/>
    <property type="match status" value="1"/>
</dbReference>
<evidence type="ECO:0000256" key="8">
    <source>
        <dbReference type="SAM" id="MobiDB-lite"/>
    </source>
</evidence>
<evidence type="ECO:0000256" key="1">
    <source>
        <dbReference type="ARBA" id="ARBA00004123"/>
    </source>
</evidence>
<dbReference type="GO" id="GO:0006334">
    <property type="term" value="P:nucleosome assembly"/>
    <property type="evidence" value="ECO:0007669"/>
    <property type="project" value="InterPro"/>
</dbReference>
<feature type="region of interest" description="Disordered" evidence="8">
    <location>
        <begin position="1"/>
        <end position="36"/>
    </location>
</feature>
<dbReference type="GO" id="GO:0003690">
    <property type="term" value="F:double-stranded DNA binding"/>
    <property type="evidence" value="ECO:0007669"/>
    <property type="project" value="TreeGrafter"/>
</dbReference>
<dbReference type="GO" id="GO:0031492">
    <property type="term" value="F:nucleosomal DNA binding"/>
    <property type="evidence" value="ECO:0007669"/>
    <property type="project" value="TreeGrafter"/>
</dbReference>
<dbReference type="GO" id="GO:0005634">
    <property type="term" value="C:nucleus"/>
    <property type="evidence" value="ECO:0007669"/>
    <property type="project" value="UniProtKB-SubCell"/>
</dbReference>
<dbReference type="PROSITE" id="PS51504">
    <property type="entry name" value="H15"/>
    <property type="match status" value="1"/>
</dbReference>
<evidence type="ECO:0000313" key="12">
    <source>
        <dbReference type="Proteomes" id="UP000472727"/>
    </source>
</evidence>
<accession>A0A7C8Q7J8</accession>
<gene>
    <name evidence="10" type="ORF">TWF106_003375</name>
    <name evidence="11" type="ORF">TWF191_001966</name>
</gene>
<evidence type="ECO:0000256" key="7">
    <source>
        <dbReference type="RuleBase" id="RU003894"/>
    </source>
</evidence>
<feature type="compositionally biased region" description="Low complexity" evidence="8">
    <location>
        <begin position="1"/>
        <end position="28"/>
    </location>
</feature>
<feature type="domain" description="H15" evidence="9">
    <location>
        <begin position="31"/>
        <end position="104"/>
    </location>
</feature>
<dbReference type="Pfam" id="PF00538">
    <property type="entry name" value="Linker_histone"/>
    <property type="match status" value="1"/>
</dbReference>
<keyword evidence="4 7" id="KW-0158">Chromosome</keyword>
<dbReference type="AlphaFoldDB" id="A0A7C8Q7J8"/>
<dbReference type="InterPro" id="IPR036390">
    <property type="entry name" value="WH_DNA-bd_sf"/>
</dbReference>
<evidence type="ECO:0000313" key="13">
    <source>
        <dbReference type="Proteomes" id="UP000483672"/>
    </source>
</evidence>
<dbReference type="Gene3D" id="1.10.10.10">
    <property type="entry name" value="Winged helix-like DNA-binding domain superfamily/Winged helix DNA-binding domain"/>
    <property type="match status" value="1"/>
</dbReference>
<feature type="compositionally biased region" description="Low complexity" evidence="8">
    <location>
        <begin position="191"/>
        <end position="204"/>
    </location>
</feature>
<evidence type="ECO:0000256" key="6">
    <source>
        <dbReference type="ARBA" id="ARBA00023242"/>
    </source>
</evidence>
<evidence type="ECO:0000256" key="3">
    <source>
        <dbReference type="ARBA" id="ARBA00020833"/>
    </source>
</evidence>
<evidence type="ECO:0000313" key="10">
    <source>
        <dbReference type="EMBL" id="KAF3200432.1"/>
    </source>
</evidence>
<organism evidence="10 12">
    <name type="scientific">Orbilia oligospora</name>
    <name type="common">Nematode-trapping fungus</name>
    <name type="synonym">Arthrobotrys oligospora</name>
    <dbReference type="NCBI Taxonomy" id="2813651"/>
    <lineage>
        <taxon>Eukaryota</taxon>
        <taxon>Fungi</taxon>
        <taxon>Dikarya</taxon>
        <taxon>Ascomycota</taxon>
        <taxon>Pezizomycotina</taxon>
        <taxon>Orbiliomycetes</taxon>
        <taxon>Orbiliales</taxon>
        <taxon>Orbiliaceae</taxon>
        <taxon>Orbilia</taxon>
    </lineage>
</organism>
<comment type="similarity">
    <text evidence="7">Belongs to the histone H1/H5 family.</text>
</comment>
<evidence type="ECO:0000259" key="9">
    <source>
        <dbReference type="PROSITE" id="PS51504"/>
    </source>
</evidence>
<dbReference type="PANTHER" id="PTHR11467">
    <property type="entry name" value="HISTONE H1"/>
    <property type="match status" value="1"/>
</dbReference>
<dbReference type="SMART" id="SM00526">
    <property type="entry name" value="H15"/>
    <property type="match status" value="1"/>
</dbReference>
<dbReference type="SUPFAM" id="SSF46785">
    <property type="entry name" value="Winged helix' DNA-binding domain"/>
    <property type="match status" value="1"/>
</dbReference>
<dbReference type="InterPro" id="IPR036388">
    <property type="entry name" value="WH-like_DNA-bd_sf"/>
</dbReference>
<evidence type="ECO:0000256" key="4">
    <source>
        <dbReference type="ARBA" id="ARBA00022454"/>
    </source>
</evidence>
<dbReference type="InterPro" id="IPR005818">
    <property type="entry name" value="Histone_H1/H5_H15"/>
</dbReference>
<dbReference type="Proteomes" id="UP000472727">
    <property type="component" value="Unassembled WGS sequence"/>
</dbReference>
<comment type="caution">
    <text evidence="10">The sequence shown here is derived from an EMBL/GenBank/DDBJ whole genome shotgun (WGS) entry which is preliminary data.</text>
</comment>
<dbReference type="InterPro" id="IPR005819">
    <property type="entry name" value="H1/H5"/>
</dbReference>